<sequence>MFTGIVKELGKVNDFQNGRMSITGTKIQGEINIGDSISVNGVCLTAVNVDKNCFEVDVITETMSRTNLGELVIEDSVNLELALQPTDRMGGHIVQGHVDCTGLVSSLKVQDKSHVIAIEVKDKFMKYIVEKGFIAIDGISLTVSKVYGNLFEVSIIPHTFSFTNLSLRKVGDYVNLEVDITAKYIENI</sequence>
<dbReference type="GO" id="GO:0009231">
    <property type="term" value="P:riboflavin biosynthetic process"/>
    <property type="evidence" value="ECO:0007669"/>
    <property type="project" value="UniProtKB-KW"/>
</dbReference>
<dbReference type="PANTHER" id="PTHR21098:SF12">
    <property type="entry name" value="RIBOFLAVIN SYNTHASE"/>
    <property type="match status" value="1"/>
</dbReference>
<dbReference type="GO" id="GO:0004746">
    <property type="term" value="F:riboflavin synthase activity"/>
    <property type="evidence" value="ECO:0007669"/>
    <property type="project" value="UniProtKB-EC"/>
</dbReference>
<feature type="domain" description="Lumazine-binding" evidence="9">
    <location>
        <begin position="93"/>
        <end position="188"/>
    </location>
</feature>
<organism evidence="10">
    <name type="scientific">marine metagenome</name>
    <dbReference type="NCBI Taxonomy" id="408172"/>
    <lineage>
        <taxon>unclassified sequences</taxon>
        <taxon>metagenomes</taxon>
        <taxon>ecological metagenomes</taxon>
    </lineage>
</organism>
<evidence type="ECO:0000259" key="9">
    <source>
        <dbReference type="PROSITE" id="PS51177"/>
    </source>
</evidence>
<evidence type="ECO:0000256" key="8">
    <source>
        <dbReference type="ARBA" id="ARBA00022737"/>
    </source>
</evidence>
<evidence type="ECO:0000256" key="3">
    <source>
        <dbReference type="ARBA" id="ARBA00004887"/>
    </source>
</evidence>
<dbReference type="InterPro" id="IPR026017">
    <property type="entry name" value="Lumazine-bd_dom"/>
</dbReference>
<feature type="non-terminal residue" evidence="10">
    <location>
        <position position="188"/>
    </location>
</feature>
<proteinExistence type="predicted"/>
<comment type="pathway">
    <text evidence="3">Cofactor biosynthesis; riboflavin biosynthesis; riboflavin from 2-hydroxy-3-oxobutyl phosphate and 5-amino-6-(D-ribitylamino)uracil: step 2/2.</text>
</comment>
<keyword evidence="6" id="KW-0686">Riboflavin biosynthesis</keyword>
<dbReference type="PROSITE" id="PS51177">
    <property type="entry name" value="LUMAZINE_BIND"/>
    <property type="match status" value="2"/>
</dbReference>
<accession>A0A383BCD1</accession>
<dbReference type="NCBIfam" id="NF009566">
    <property type="entry name" value="PRK13020.1"/>
    <property type="match status" value="1"/>
</dbReference>
<dbReference type="EMBL" id="UINC01199158">
    <property type="protein sequence ID" value="SVE17449.1"/>
    <property type="molecule type" value="Genomic_DNA"/>
</dbReference>
<dbReference type="EC" id="2.5.1.9" evidence="4"/>
<dbReference type="Pfam" id="PF00677">
    <property type="entry name" value="Lum_binding"/>
    <property type="match status" value="2"/>
</dbReference>
<dbReference type="Gene3D" id="2.40.30.20">
    <property type="match status" value="2"/>
</dbReference>
<dbReference type="InterPro" id="IPR001783">
    <property type="entry name" value="Lumazine-bd"/>
</dbReference>
<keyword evidence="8" id="KW-0677">Repeat</keyword>
<comment type="function">
    <text evidence="2">Catalyzes the dismutation of two molecules of 6,7-dimethyl-8-ribityllumazine, resulting in the formation of riboflavin and 5-amino-6-(D-ribitylamino)uracil.</text>
</comment>
<dbReference type="InterPro" id="IPR017938">
    <property type="entry name" value="Riboflavin_synthase-like_b-brl"/>
</dbReference>
<protein>
    <recommendedName>
        <fullName evidence="5">Riboflavin synthase</fullName>
        <ecNumber evidence="4">2.5.1.9</ecNumber>
    </recommendedName>
</protein>
<evidence type="ECO:0000313" key="10">
    <source>
        <dbReference type="EMBL" id="SVE17449.1"/>
    </source>
</evidence>
<evidence type="ECO:0000256" key="4">
    <source>
        <dbReference type="ARBA" id="ARBA00012827"/>
    </source>
</evidence>
<name>A0A383BCD1_9ZZZZ</name>
<dbReference type="PANTHER" id="PTHR21098">
    <property type="entry name" value="RIBOFLAVIN SYNTHASE ALPHA CHAIN"/>
    <property type="match status" value="1"/>
</dbReference>
<evidence type="ECO:0000256" key="5">
    <source>
        <dbReference type="ARBA" id="ARBA00013950"/>
    </source>
</evidence>
<dbReference type="FunFam" id="2.40.30.20:FF:000004">
    <property type="entry name" value="Riboflavin synthase, alpha subunit"/>
    <property type="match status" value="1"/>
</dbReference>
<reference evidence="10" key="1">
    <citation type="submission" date="2018-05" db="EMBL/GenBank/DDBJ databases">
        <authorList>
            <person name="Lanie J.A."/>
            <person name="Ng W.-L."/>
            <person name="Kazmierczak K.M."/>
            <person name="Andrzejewski T.M."/>
            <person name="Davidsen T.M."/>
            <person name="Wayne K.J."/>
            <person name="Tettelin H."/>
            <person name="Glass J.I."/>
            <person name="Rusch D."/>
            <person name="Podicherti R."/>
            <person name="Tsui H.-C.T."/>
            <person name="Winkler M.E."/>
        </authorList>
    </citation>
    <scope>NUCLEOTIDE SEQUENCE</scope>
</reference>
<dbReference type="PIRSF" id="PIRSF000498">
    <property type="entry name" value="Riboflavin_syn_A"/>
    <property type="match status" value="1"/>
</dbReference>
<evidence type="ECO:0000256" key="1">
    <source>
        <dbReference type="ARBA" id="ARBA00000968"/>
    </source>
</evidence>
<feature type="domain" description="Lumazine-binding" evidence="9">
    <location>
        <begin position="1"/>
        <end position="92"/>
    </location>
</feature>
<dbReference type="NCBIfam" id="TIGR00187">
    <property type="entry name" value="ribE"/>
    <property type="match status" value="1"/>
</dbReference>
<evidence type="ECO:0000256" key="7">
    <source>
        <dbReference type="ARBA" id="ARBA00022679"/>
    </source>
</evidence>
<dbReference type="CDD" id="cd00402">
    <property type="entry name" value="Riboflavin_synthase_like"/>
    <property type="match status" value="1"/>
</dbReference>
<dbReference type="InterPro" id="IPR023366">
    <property type="entry name" value="ATP_synth_asu-like_sf"/>
</dbReference>
<evidence type="ECO:0000256" key="6">
    <source>
        <dbReference type="ARBA" id="ARBA00022619"/>
    </source>
</evidence>
<gene>
    <name evidence="10" type="ORF">METZ01_LOCUS470303</name>
</gene>
<dbReference type="NCBIfam" id="NF006767">
    <property type="entry name" value="PRK09289.1"/>
    <property type="match status" value="1"/>
</dbReference>
<keyword evidence="7" id="KW-0808">Transferase</keyword>
<evidence type="ECO:0000256" key="2">
    <source>
        <dbReference type="ARBA" id="ARBA00002803"/>
    </source>
</evidence>
<dbReference type="SUPFAM" id="SSF63380">
    <property type="entry name" value="Riboflavin synthase domain-like"/>
    <property type="match status" value="2"/>
</dbReference>
<comment type="catalytic activity">
    <reaction evidence="1">
        <text>2 6,7-dimethyl-8-(1-D-ribityl)lumazine + H(+) = 5-amino-6-(D-ribitylamino)uracil + riboflavin</text>
        <dbReference type="Rhea" id="RHEA:20772"/>
        <dbReference type="ChEBI" id="CHEBI:15378"/>
        <dbReference type="ChEBI" id="CHEBI:15934"/>
        <dbReference type="ChEBI" id="CHEBI:57986"/>
        <dbReference type="ChEBI" id="CHEBI:58201"/>
        <dbReference type="EC" id="2.5.1.9"/>
    </reaction>
</comment>
<dbReference type="AlphaFoldDB" id="A0A383BCD1"/>